<evidence type="ECO:0000313" key="3">
    <source>
        <dbReference type="EMBL" id="ONI17687.1"/>
    </source>
</evidence>
<feature type="region of interest" description="Disordered" evidence="2">
    <location>
        <begin position="210"/>
        <end position="229"/>
    </location>
</feature>
<dbReference type="Gramene" id="ONI17687">
    <property type="protein sequence ID" value="ONI17687"/>
    <property type="gene ID" value="PRUPE_3G174200"/>
</dbReference>
<dbReference type="SMR" id="A0A251Q1F8"/>
<dbReference type="eggNOG" id="ENOG502QVVD">
    <property type="taxonomic scope" value="Eukaryota"/>
</dbReference>
<gene>
    <name evidence="3" type="ORF">PRUPE_3G174200</name>
</gene>
<keyword evidence="1" id="KW-0175">Coiled coil</keyword>
<sequence length="318" mass="35886">MGPTMGGPPFILTSSSSEREREREREREMMLLKIGGGTAMAVPRRTLWRRPMCLASNVDTEQLRVQLVQLHSEAESARGKANNARLRLLRLSETAENLKRQAAINVQTGKEDDARELLFQKKKVIEALEKSKKRLELLDELSSKLNEAISLKERQLIGNVTLDLEVVRDDAFSPVRIVSPTPDVAEDLEEGKEFASNDLKLSNDEEKSLLAESQASVPVEPEGEDLREPLNKGAWNEDEIITSLKGITSFEKFLEHLDHQLNKIEAELVTILRISTLVVDSQEKPKNFKVQQIMELLESIAGVRQRISSIKMANVEIR</sequence>
<dbReference type="GO" id="GO:0009507">
    <property type="term" value="C:chloroplast"/>
    <property type="evidence" value="ECO:0007669"/>
    <property type="project" value="EnsemblPlants"/>
</dbReference>
<protein>
    <submittedName>
        <fullName evidence="3">Uncharacterized protein</fullName>
    </submittedName>
</protein>
<dbReference type="EMBL" id="CM007653">
    <property type="protein sequence ID" value="ONI17687.1"/>
    <property type="molecule type" value="Genomic_DNA"/>
</dbReference>
<name>A0A251Q1F8_PRUPE</name>
<dbReference type="AlphaFoldDB" id="A0A251Q1F8"/>
<evidence type="ECO:0000313" key="4">
    <source>
        <dbReference type="Proteomes" id="UP000006882"/>
    </source>
</evidence>
<proteinExistence type="predicted"/>
<reference evidence="3 4" key="1">
    <citation type="journal article" date="2013" name="Nat. Genet.">
        <title>The high-quality draft genome of peach (Prunus persica) identifies unique patterns of genetic diversity, domestication and genome evolution.</title>
        <authorList>
            <consortium name="International Peach Genome Initiative"/>
            <person name="Verde I."/>
            <person name="Abbott A.G."/>
            <person name="Scalabrin S."/>
            <person name="Jung S."/>
            <person name="Shu S."/>
            <person name="Marroni F."/>
            <person name="Zhebentyayeva T."/>
            <person name="Dettori M.T."/>
            <person name="Grimwood J."/>
            <person name="Cattonaro F."/>
            <person name="Zuccolo A."/>
            <person name="Rossini L."/>
            <person name="Jenkins J."/>
            <person name="Vendramin E."/>
            <person name="Meisel L.A."/>
            <person name="Decroocq V."/>
            <person name="Sosinski B."/>
            <person name="Prochnik S."/>
            <person name="Mitros T."/>
            <person name="Policriti A."/>
            <person name="Cipriani G."/>
            <person name="Dondini L."/>
            <person name="Ficklin S."/>
            <person name="Goodstein D.M."/>
            <person name="Xuan P."/>
            <person name="Del Fabbro C."/>
            <person name="Aramini V."/>
            <person name="Copetti D."/>
            <person name="Gonzalez S."/>
            <person name="Horner D.S."/>
            <person name="Falchi R."/>
            <person name="Lucas S."/>
            <person name="Mica E."/>
            <person name="Maldonado J."/>
            <person name="Lazzari B."/>
            <person name="Bielenberg D."/>
            <person name="Pirona R."/>
            <person name="Miculan M."/>
            <person name="Barakat A."/>
            <person name="Testolin R."/>
            <person name="Stella A."/>
            <person name="Tartarini S."/>
            <person name="Tonutti P."/>
            <person name="Arus P."/>
            <person name="Orellana A."/>
            <person name="Wells C."/>
            <person name="Main D."/>
            <person name="Vizzotto G."/>
            <person name="Silva H."/>
            <person name="Salamini F."/>
            <person name="Schmutz J."/>
            <person name="Morgante M."/>
            <person name="Rokhsar D.S."/>
        </authorList>
    </citation>
    <scope>NUCLEOTIDE SEQUENCE [LARGE SCALE GENOMIC DNA]</scope>
    <source>
        <strain evidence="4">cv. Nemared</strain>
    </source>
</reference>
<organism evidence="3 4">
    <name type="scientific">Prunus persica</name>
    <name type="common">Peach</name>
    <name type="synonym">Amygdalus persica</name>
    <dbReference type="NCBI Taxonomy" id="3760"/>
    <lineage>
        <taxon>Eukaryota</taxon>
        <taxon>Viridiplantae</taxon>
        <taxon>Streptophyta</taxon>
        <taxon>Embryophyta</taxon>
        <taxon>Tracheophyta</taxon>
        <taxon>Spermatophyta</taxon>
        <taxon>Magnoliopsida</taxon>
        <taxon>eudicotyledons</taxon>
        <taxon>Gunneridae</taxon>
        <taxon>Pentapetalae</taxon>
        <taxon>rosids</taxon>
        <taxon>fabids</taxon>
        <taxon>Rosales</taxon>
        <taxon>Rosaceae</taxon>
        <taxon>Amygdaloideae</taxon>
        <taxon>Amygdaleae</taxon>
        <taxon>Prunus</taxon>
    </lineage>
</organism>
<dbReference type="OrthoDB" id="772275at2759"/>
<evidence type="ECO:0000256" key="2">
    <source>
        <dbReference type="SAM" id="MobiDB-lite"/>
    </source>
</evidence>
<feature type="region of interest" description="Disordered" evidence="2">
    <location>
        <begin position="1"/>
        <end position="22"/>
    </location>
</feature>
<dbReference type="PANTHER" id="PTHR37174">
    <property type="entry name" value="FORKHEAD-ASSOCIATED DOMAIN PROTEIN"/>
    <property type="match status" value="1"/>
</dbReference>
<evidence type="ECO:0000256" key="1">
    <source>
        <dbReference type="SAM" id="Coils"/>
    </source>
</evidence>
<dbReference type="STRING" id="3760.A0A251Q1F8"/>
<dbReference type="PANTHER" id="PTHR37174:SF2">
    <property type="entry name" value="FORKHEAD-ASSOCIATED DOMAIN PROTEIN"/>
    <property type="match status" value="1"/>
</dbReference>
<dbReference type="Proteomes" id="UP000006882">
    <property type="component" value="Chromosome G3"/>
</dbReference>
<feature type="coiled-coil region" evidence="1">
    <location>
        <begin position="81"/>
        <end position="148"/>
    </location>
</feature>
<accession>A0A251Q1F8</accession>
<keyword evidence="4" id="KW-1185">Reference proteome</keyword>